<organism evidence="7">
    <name type="scientific">Psilocybe cubensis</name>
    <name type="common">Psychedelic mushroom</name>
    <name type="synonym">Stropharia cubensis</name>
    <dbReference type="NCBI Taxonomy" id="181762"/>
    <lineage>
        <taxon>Eukaryota</taxon>
        <taxon>Fungi</taxon>
        <taxon>Dikarya</taxon>
        <taxon>Basidiomycota</taxon>
        <taxon>Agaricomycotina</taxon>
        <taxon>Agaricomycetes</taxon>
        <taxon>Agaricomycetidae</taxon>
        <taxon>Agaricales</taxon>
        <taxon>Agaricineae</taxon>
        <taxon>Strophariaceae</taxon>
        <taxon>Psilocybe</taxon>
    </lineage>
</organism>
<reference evidence="7" key="1">
    <citation type="submission" date="2021-02" db="EMBL/GenBank/DDBJ databases">
        <title>Psilocybe cubensis genome.</title>
        <authorList>
            <person name="Mckernan K.J."/>
            <person name="Crawford S."/>
            <person name="Trippe A."/>
            <person name="Kane L.T."/>
            <person name="Mclaughlin S."/>
        </authorList>
    </citation>
    <scope>NUCLEOTIDE SEQUENCE [LARGE SCALE GENOMIC DNA]</scope>
    <source>
        <strain evidence="7">MGC-MH-2018</strain>
    </source>
</reference>
<evidence type="ECO:0000256" key="6">
    <source>
        <dbReference type="SAM" id="Phobius"/>
    </source>
</evidence>
<dbReference type="OrthoDB" id="3265734at2759"/>
<feature type="region of interest" description="Disordered" evidence="5">
    <location>
        <begin position="289"/>
        <end position="341"/>
    </location>
</feature>
<keyword evidence="4 6" id="KW-0472">Membrane</keyword>
<evidence type="ECO:0000313" key="7">
    <source>
        <dbReference type="EMBL" id="KAG5172022.1"/>
    </source>
</evidence>
<dbReference type="AlphaFoldDB" id="A0A8H8CML9"/>
<keyword evidence="2 6" id="KW-0812">Transmembrane</keyword>
<dbReference type="GO" id="GO:0071944">
    <property type="term" value="C:cell periphery"/>
    <property type="evidence" value="ECO:0007669"/>
    <property type="project" value="UniProtKB-ARBA"/>
</dbReference>
<dbReference type="InterPro" id="IPR051694">
    <property type="entry name" value="Immunoregulatory_rcpt-like"/>
</dbReference>
<keyword evidence="3 6" id="KW-1133">Transmembrane helix</keyword>
<name>A0A8H8CML9_PSICU</name>
<feature type="region of interest" description="Disordered" evidence="5">
    <location>
        <begin position="375"/>
        <end position="418"/>
    </location>
</feature>
<accession>A0A8H8CML9</accession>
<evidence type="ECO:0000256" key="2">
    <source>
        <dbReference type="ARBA" id="ARBA00022692"/>
    </source>
</evidence>
<comment type="subcellular location">
    <subcellularLocation>
        <location evidence="1">Membrane</location>
        <topology evidence="1">Single-pass membrane protein</topology>
    </subcellularLocation>
</comment>
<proteinExistence type="predicted"/>
<feature type="transmembrane region" description="Helical" evidence="6">
    <location>
        <begin position="233"/>
        <end position="257"/>
    </location>
</feature>
<dbReference type="PANTHER" id="PTHR15549">
    <property type="entry name" value="PAIRED IMMUNOGLOBULIN-LIKE TYPE 2 RECEPTOR"/>
    <property type="match status" value="1"/>
</dbReference>
<feature type="region of interest" description="Disordered" evidence="5">
    <location>
        <begin position="155"/>
        <end position="194"/>
    </location>
</feature>
<protein>
    <submittedName>
        <fullName evidence="7">Uncharacterized protein</fullName>
    </submittedName>
</protein>
<evidence type="ECO:0000256" key="4">
    <source>
        <dbReference type="ARBA" id="ARBA00023136"/>
    </source>
</evidence>
<dbReference type="PANTHER" id="PTHR15549:SF30">
    <property type="entry name" value="MID2 DOMAIN-CONTAINING PROTEIN"/>
    <property type="match status" value="1"/>
</dbReference>
<feature type="region of interest" description="Disordered" evidence="5">
    <location>
        <begin position="1"/>
        <end position="23"/>
    </location>
</feature>
<evidence type="ECO:0000256" key="1">
    <source>
        <dbReference type="ARBA" id="ARBA00004167"/>
    </source>
</evidence>
<gene>
    <name evidence="7" type="ORF">JR316_004111</name>
</gene>
<dbReference type="GO" id="GO:0016020">
    <property type="term" value="C:membrane"/>
    <property type="evidence" value="ECO:0007669"/>
    <property type="project" value="UniProtKB-SubCell"/>
</dbReference>
<dbReference type="EMBL" id="JAFIQS010000003">
    <property type="protein sequence ID" value="KAG5172022.1"/>
    <property type="molecule type" value="Genomic_DNA"/>
</dbReference>
<feature type="compositionally biased region" description="Polar residues" evidence="5">
    <location>
        <begin position="381"/>
        <end position="391"/>
    </location>
</feature>
<comment type="caution">
    <text evidence="7">The sequence shown here is derived from an EMBL/GenBank/DDBJ whole genome shotgun (WGS) entry which is preliminary data.</text>
</comment>
<sequence length="418" mass="44113">MALGMRLQEGPSQPDSGKDPFIPPVKMARSRVVIYCTVPPGSGTNAIGIITLDGQATTVTRQTGPSAVYADMWFDSGQIANIQHTITIANGGSSSDSPLMFDRFHVEGDTILNSTPVAPAPPPSPTVAPQTLRLTSLSVSVSVVTTTVRHSSSSISSIASSRKSSSTSSSSSVSTNLTGTSTSQSSSTTGIGSSADKTVTSIQFVTTAADGNVATQSVNPAQEDATGSSSTNVGAIAGGVIAGIVLIIAFMLFLLCLRRRRRSCGAPFMQLNRSNTSVVPRRMTDVTPFQRASQLEQPPEQQDPEMSEVAPASSTSDHHDNGTVVRRFPEKNPAYYGSNTVQSPVSLDTYARNRLQAQYGDILDHQSSSSMYATTIYAPPESSNRPPSYQSARPPGSATRRSFPHRDEKNTPPIPNGS</sequence>
<evidence type="ECO:0000256" key="5">
    <source>
        <dbReference type="SAM" id="MobiDB-lite"/>
    </source>
</evidence>
<evidence type="ECO:0000256" key="3">
    <source>
        <dbReference type="ARBA" id="ARBA00022989"/>
    </source>
</evidence>